<keyword evidence="2" id="KW-1185">Reference proteome</keyword>
<dbReference type="RefSeq" id="WP_135527639.1">
    <property type="nucleotide sequence ID" value="NZ_SRLH01000011.1"/>
</dbReference>
<evidence type="ECO:0000313" key="2">
    <source>
        <dbReference type="Proteomes" id="UP000297407"/>
    </source>
</evidence>
<accession>A0A4Z0L2V2</accession>
<organism evidence="1 2">
    <name type="scientific">Flavobacterium humi</name>
    <dbReference type="NCBI Taxonomy" id="2562683"/>
    <lineage>
        <taxon>Bacteria</taxon>
        <taxon>Pseudomonadati</taxon>
        <taxon>Bacteroidota</taxon>
        <taxon>Flavobacteriia</taxon>
        <taxon>Flavobacteriales</taxon>
        <taxon>Flavobacteriaceae</taxon>
        <taxon>Flavobacterium</taxon>
    </lineage>
</organism>
<dbReference type="OrthoDB" id="1354973at2"/>
<proteinExistence type="predicted"/>
<name>A0A4Z0L2V2_9FLAO</name>
<sequence>MALSQEDNLLIQSYFTTAFLFELNNNDFLNSEFYKSLSFGDNYLKENLPTVGIDNQGTLLMGLYTMLVLPKEILSQKYPTEFNGLNNVIDTIQSASKSDYKSDSSGIDYIRHIRNSVAHAKVEFVPTISVTFTDQNSKGEICTITIPLEKVGVFLTALQSVFMKYIKVLQTNSTL</sequence>
<evidence type="ECO:0000313" key="1">
    <source>
        <dbReference type="EMBL" id="TGD56544.1"/>
    </source>
</evidence>
<evidence type="ECO:0008006" key="3">
    <source>
        <dbReference type="Google" id="ProtNLM"/>
    </source>
</evidence>
<reference evidence="1 2" key="1">
    <citation type="submission" date="2019-04" db="EMBL/GenBank/DDBJ databases">
        <title>Flavobacterium sp. strain DS2-A Genome sequencing and assembly.</title>
        <authorList>
            <person name="Kim I."/>
        </authorList>
    </citation>
    <scope>NUCLEOTIDE SEQUENCE [LARGE SCALE GENOMIC DNA]</scope>
    <source>
        <strain evidence="1 2">DS2-A</strain>
    </source>
</reference>
<dbReference type="AlphaFoldDB" id="A0A4Z0L2V2"/>
<gene>
    <name evidence="1" type="ORF">E4635_15600</name>
</gene>
<dbReference type="EMBL" id="SRLH01000011">
    <property type="protein sequence ID" value="TGD56544.1"/>
    <property type="molecule type" value="Genomic_DNA"/>
</dbReference>
<protein>
    <recommendedName>
        <fullName evidence="3">pEK499-p136 HEPN domain-containing protein</fullName>
    </recommendedName>
</protein>
<comment type="caution">
    <text evidence="1">The sequence shown here is derived from an EMBL/GenBank/DDBJ whole genome shotgun (WGS) entry which is preliminary data.</text>
</comment>
<dbReference type="Proteomes" id="UP000297407">
    <property type="component" value="Unassembled WGS sequence"/>
</dbReference>